<organism evidence="1 2">
    <name type="scientific">Rhodoferax mekongensis</name>
    <dbReference type="NCBI Taxonomy" id="3068341"/>
    <lineage>
        <taxon>Bacteria</taxon>
        <taxon>Pseudomonadati</taxon>
        <taxon>Pseudomonadota</taxon>
        <taxon>Betaproteobacteria</taxon>
        <taxon>Burkholderiales</taxon>
        <taxon>Comamonadaceae</taxon>
        <taxon>Rhodoferax</taxon>
    </lineage>
</organism>
<accession>A0ABZ0AWV1</accession>
<sequence length="147" mass="15881">MTSHLFNPHGSALVELAPGMLIAHMHGDWNAEMRALIAAQMREKVAALNAAGPWGIINHMHDTLVYGPDIYAQTRADYANRPAGSRLKAVAFVIAPHVEGASLLRSRFDTLLDGVIASRVFTDSQSAKDWIQTQLQLPDVAGPDAGN</sequence>
<protein>
    <recommendedName>
        <fullName evidence="3">STAS/SEC14 domain-containing protein</fullName>
    </recommendedName>
</protein>
<keyword evidence="2" id="KW-1185">Reference proteome</keyword>
<evidence type="ECO:0000313" key="2">
    <source>
        <dbReference type="Proteomes" id="UP001302257"/>
    </source>
</evidence>
<gene>
    <name evidence="1" type="ORF">RAN89_14430</name>
</gene>
<dbReference type="Proteomes" id="UP001302257">
    <property type="component" value="Chromosome"/>
</dbReference>
<proteinExistence type="predicted"/>
<dbReference type="EMBL" id="CP132507">
    <property type="protein sequence ID" value="WNO04091.1"/>
    <property type="molecule type" value="Genomic_DNA"/>
</dbReference>
<reference evidence="1 2" key="1">
    <citation type="submission" date="2023-08" db="EMBL/GenBank/DDBJ databases">
        <title>Rhodoferax potami sp. nov. and Rhodoferax mekongensis sp. nov., isolated from the Mekong River in Thailand.</title>
        <authorList>
            <person name="Kitikhun S."/>
            <person name="Charoenyingcharoen P."/>
            <person name="Siriarchawattana P."/>
            <person name="Likhitrattanapisal S."/>
            <person name="Nilsakha T."/>
            <person name="Chanpet A."/>
            <person name="Rattanawaree P."/>
            <person name="Ingsriswang S."/>
        </authorList>
    </citation>
    <scope>NUCLEOTIDE SEQUENCE [LARGE SCALE GENOMIC DNA]</scope>
    <source>
        <strain evidence="1 2">TBRC 17307</strain>
    </source>
</reference>
<name>A0ABZ0AWV1_9BURK</name>
<evidence type="ECO:0000313" key="1">
    <source>
        <dbReference type="EMBL" id="WNO04091.1"/>
    </source>
</evidence>
<evidence type="ECO:0008006" key="3">
    <source>
        <dbReference type="Google" id="ProtNLM"/>
    </source>
</evidence>
<dbReference type="RefSeq" id="WP_313866952.1">
    <property type="nucleotide sequence ID" value="NZ_CP132507.1"/>
</dbReference>